<accession>A0A4S4LGN7</accession>
<dbReference type="GO" id="GO:0008379">
    <property type="term" value="F:thioredoxin peroxidase activity"/>
    <property type="evidence" value="ECO:0007669"/>
    <property type="project" value="TreeGrafter"/>
</dbReference>
<evidence type="ECO:0000256" key="8">
    <source>
        <dbReference type="ARBA" id="ARBA00038489"/>
    </source>
</evidence>
<evidence type="ECO:0000313" key="13">
    <source>
        <dbReference type="Proteomes" id="UP000308199"/>
    </source>
</evidence>
<evidence type="ECO:0000256" key="10">
    <source>
        <dbReference type="SAM" id="MobiDB-lite"/>
    </source>
</evidence>
<keyword evidence="4" id="KW-0560">Oxidoreductase</keyword>
<keyword evidence="3" id="KW-0049">Antioxidant</keyword>
<reference evidence="12 13" key="1">
    <citation type="submission" date="2019-02" db="EMBL/GenBank/DDBJ databases">
        <title>Genome sequencing of the rare red list fungi Phellinidium pouzarii.</title>
        <authorList>
            <person name="Buettner E."/>
            <person name="Kellner H."/>
        </authorList>
    </citation>
    <scope>NUCLEOTIDE SEQUENCE [LARGE SCALE GENOMIC DNA]</scope>
    <source>
        <strain evidence="12 13">DSM 108285</strain>
    </source>
</reference>
<evidence type="ECO:0000313" key="12">
    <source>
        <dbReference type="EMBL" id="THH11029.1"/>
    </source>
</evidence>
<dbReference type="CDD" id="cd03017">
    <property type="entry name" value="PRX_BCP"/>
    <property type="match status" value="1"/>
</dbReference>
<comment type="caution">
    <text evidence="12">The sequence shown here is derived from an EMBL/GenBank/DDBJ whole genome shotgun (WGS) entry which is preliminary data.</text>
</comment>
<gene>
    <name evidence="12" type="ORF">EW145_g937</name>
</gene>
<protein>
    <recommendedName>
        <fullName evidence="1">thioredoxin-dependent peroxiredoxin</fullName>
        <ecNumber evidence="1">1.11.1.24</ecNumber>
    </recommendedName>
    <alternativeName>
        <fullName evidence="7">Thioredoxin peroxidase</fullName>
    </alternativeName>
</protein>
<evidence type="ECO:0000256" key="5">
    <source>
        <dbReference type="ARBA" id="ARBA00023157"/>
    </source>
</evidence>
<feature type="domain" description="Thioredoxin" evidence="11">
    <location>
        <begin position="5"/>
        <end position="155"/>
    </location>
</feature>
<feature type="region of interest" description="Disordered" evidence="10">
    <location>
        <begin position="161"/>
        <end position="181"/>
    </location>
</feature>
<evidence type="ECO:0000256" key="3">
    <source>
        <dbReference type="ARBA" id="ARBA00022862"/>
    </source>
</evidence>
<dbReference type="PANTHER" id="PTHR42801:SF4">
    <property type="entry name" value="AHPC_TSA FAMILY PROTEIN"/>
    <property type="match status" value="1"/>
</dbReference>
<comment type="similarity">
    <text evidence="8">Belongs to the peroxiredoxin family. BCP/PrxQ subfamily.</text>
</comment>
<evidence type="ECO:0000259" key="11">
    <source>
        <dbReference type="PROSITE" id="PS51352"/>
    </source>
</evidence>
<dbReference type="OrthoDB" id="338622at2759"/>
<evidence type="ECO:0000256" key="9">
    <source>
        <dbReference type="ARBA" id="ARBA00049091"/>
    </source>
</evidence>
<dbReference type="GO" id="GO:0045454">
    <property type="term" value="P:cell redox homeostasis"/>
    <property type="evidence" value="ECO:0007669"/>
    <property type="project" value="TreeGrafter"/>
</dbReference>
<keyword evidence="13" id="KW-1185">Reference proteome</keyword>
<proteinExistence type="inferred from homology"/>
<dbReference type="EC" id="1.11.1.24" evidence="1"/>
<dbReference type="Pfam" id="PF00578">
    <property type="entry name" value="AhpC-TSA"/>
    <property type="match status" value="1"/>
</dbReference>
<evidence type="ECO:0000256" key="7">
    <source>
        <dbReference type="ARBA" id="ARBA00032824"/>
    </source>
</evidence>
<keyword evidence="2" id="KW-0575">Peroxidase</keyword>
<keyword evidence="5" id="KW-1015">Disulfide bond</keyword>
<dbReference type="InterPro" id="IPR036249">
    <property type="entry name" value="Thioredoxin-like_sf"/>
</dbReference>
<keyword evidence="6" id="KW-0676">Redox-active center</keyword>
<dbReference type="InterPro" id="IPR050924">
    <property type="entry name" value="Peroxiredoxin_BCP/PrxQ"/>
</dbReference>
<evidence type="ECO:0000256" key="2">
    <source>
        <dbReference type="ARBA" id="ARBA00022559"/>
    </source>
</evidence>
<dbReference type="PANTHER" id="PTHR42801">
    <property type="entry name" value="THIOREDOXIN-DEPENDENT PEROXIDE REDUCTASE"/>
    <property type="match status" value="1"/>
</dbReference>
<dbReference type="SUPFAM" id="SSF52833">
    <property type="entry name" value="Thioredoxin-like"/>
    <property type="match status" value="1"/>
</dbReference>
<dbReference type="Proteomes" id="UP000308199">
    <property type="component" value="Unassembled WGS sequence"/>
</dbReference>
<evidence type="ECO:0000256" key="4">
    <source>
        <dbReference type="ARBA" id="ARBA00023002"/>
    </source>
</evidence>
<dbReference type="GO" id="GO:0005737">
    <property type="term" value="C:cytoplasm"/>
    <property type="evidence" value="ECO:0007669"/>
    <property type="project" value="TreeGrafter"/>
</dbReference>
<dbReference type="PROSITE" id="PS51352">
    <property type="entry name" value="THIOREDOXIN_2"/>
    <property type="match status" value="1"/>
</dbReference>
<dbReference type="GO" id="GO:0034599">
    <property type="term" value="P:cellular response to oxidative stress"/>
    <property type="evidence" value="ECO:0007669"/>
    <property type="project" value="TreeGrafter"/>
</dbReference>
<comment type="catalytic activity">
    <reaction evidence="9">
        <text>a hydroperoxide + [thioredoxin]-dithiol = an alcohol + [thioredoxin]-disulfide + H2O</text>
        <dbReference type="Rhea" id="RHEA:62620"/>
        <dbReference type="Rhea" id="RHEA-COMP:10698"/>
        <dbReference type="Rhea" id="RHEA-COMP:10700"/>
        <dbReference type="ChEBI" id="CHEBI:15377"/>
        <dbReference type="ChEBI" id="CHEBI:29950"/>
        <dbReference type="ChEBI" id="CHEBI:30879"/>
        <dbReference type="ChEBI" id="CHEBI:35924"/>
        <dbReference type="ChEBI" id="CHEBI:50058"/>
        <dbReference type="EC" id="1.11.1.24"/>
    </reaction>
</comment>
<dbReference type="InterPro" id="IPR013766">
    <property type="entry name" value="Thioredoxin_domain"/>
</dbReference>
<dbReference type="Gene3D" id="3.40.30.10">
    <property type="entry name" value="Glutaredoxin"/>
    <property type="match status" value="1"/>
</dbReference>
<sequence length="212" mass="22082">MPKHSLIGKRAPEISLPNSDGTTYTFTPGASGGPTVIFFYPQSGSYGCTKEACQFRDSLSEEGVFKATNVQVIGVSPDPVEKQKKFVEKQNLTYPVLSDVKGEARKAYNVSKGLMGLTPSSRITFVIDAEGVVKDALDTTINYAAHHEFVQNWLKGTSALAPAAAEPSPTSGEAAAAPTQDANANSVASMATAIDPAIAAPVPAVPVAPTVA</sequence>
<evidence type="ECO:0000256" key="6">
    <source>
        <dbReference type="ARBA" id="ARBA00023284"/>
    </source>
</evidence>
<organism evidence="12 13">
    <name type="scientific">Phellinidium pouzarii</name>
    <dbReference type="NCBI Taxonomy" id="167371"/>
    <lineage>
        <taxon>Eukaryota</taxon>
        <taxon>Fungi</taxon>
        <taxon>Dikarya</taxon>
        <taxon>Basidiomycota</taxon>
        <taxon>Agaricomycotina</taxon>
        <taxon>Agaricomycetes</taxon>
        <taxon>Hymenochaetales</taxon>
        <taxon>Hymenochaetaceae</taxon>
        <taxon>Phellinidium</taxon>
    </lineage>
</organism>
<dbReference type="AlphaFoldDB" id="A0A4S4LGN7"/>
<evidence type="ECO:0000256" key="1">
    <source>
        <dbReference type="ARBA" id="ARBA00013017"/>
    </source>
</evidence>
<name>A0A4S4LGN7_9AGAM</name>
<dbReference type="EMBL" id="SGPK01000022">
    <property type="protein sequence ID" value="THH11029.1"/>
    <property type="molecule type" value="Genomic_DNA"/>
</dbReference>
<dbReference type="InterPro" id="IPR000866">
    <property type="entry name" value="AhpC/TSA"/>
</dbReference>